<evidence type="ECO:0000313" key="2">
    <source>
        <dbReference type="EMBL" id="KKL60807.1"/>
    </source>
</evidence>
<feature type="compositionally biased region" description="Basic and acidic residues" evidence="1">
    <location>
        <begin position="102"/>
        <end position="111"/>
    </location>
</feature>
<evidence type="ECO:0000256" key="1">
    <source>
        <dbReference type="SAM" id="MobiDB-lite"/>
    </source>
</evidence>
<sequence length="111" mass="13119">MTDEEKYLFDAIISARKIQQFLWGFVNDEWGLEEWRRMFRKRLKKIDDIDPSNPHWKVEMKKRVMQNTALGIALLALIDRKDMDDGVHSTVPSNLPSYLATKPKDDKRGNR</sequence>
<dbReference type="EMBL" id="LAZR01029025">
    <property type="protein sequence ID" value="KKL60807.1"/>
    <property type="molecule type" value="Genomic_DNA"/>
</dbReference>
<dbReference type="AlphaFoldDB" id="A0A0F9GCF4"/>
<reference evidence="2" key="1">
    <citation type="journal article" date="2015" name="Nature">
        <title>Complex archaea that bridge the gap between prokaryotes and eukaryotes.</title>
        <authorList>
            <person name="Spang A."/>
            <person name="Saw J.H."/>
            <person name="Jorgensen S.L."/>
            <person name="Zaremba-Niedzwiedzka K."/>
            <person name="Martijn J."/>
            <person name="Lind A.E."/>
            <person name="van Eijk R."/>
            <person name="Schleper C."/>
            <person name="Guy L."/>
            <person name="Ettema T.J."/>
        </authorList>
    </citation>
    <scope>NUCLEOTIDE SEQUENCE</scope>
</reference>
<feature type="region of interest" description="Disordered" evidence="1">
    <location>
        <begin position="87"/>
        <end position="111"/>
    </location>
</feature>
<comment type="caution">
    <text evidence="2">The sequence shown here is derived from an EMBL/GenBank/DDBJ whole genome shotgun (WGS) entry which is preliminary data.</text>
</comment>
<name>A0A0F9GCF4_9ZZZZ</name>
<accession>A0A0F9GCF4</accession>
<gene>
    <name evidence="2" type="ORF">LCGC14_2201600</name>
</gene>
<organism evidence="2">
    <name type="scientific">marine sediment metagenome</name>
    <dbReference type="NCBI Taxonomy" id="412755"/>
    <lineage>
        <taxon>unclassified sequences</taxon>
        <taxon>metagenomes</taxon>
        <taxon>ecological metagenomes</taxon>
    </lineage>
</organism>
<proteinExistence type="predicted"/>
<protein>
    <submittedName>
        <fullName evidence="2">Uncharacterized protein</fullName>
    </submittedName>
</protein>